<reference evidence="4" key="1">
    <citation type="submission" date="2022-03" db="EMBL/GenBank/DDBJ databases">
        <title>Complete genome sequence of Caldinitratiruptor microaerophilus.</title>
        <authorList>
            <person name="Mukaiyama R."/>
            <person name="Nishiyama T."/>
            <person name="Ueda K."/>
        </authorList>
    </citation>
    <scope>NUCLEOTIDE SEQUENCE</scope>
    <source>
        <strain evidence="4">JCM 16183</strain>
    </source>
</reference>
<dbReference type="AlphaFoldDB" id="A0AA35G9D7"/>
<sequence length="98" mass="10511">MEPRRFVIMKPGKDNVATALRDLAAGTEVDLGGQIIRLLDPIPFGHKFALRDIAAGEPVYKYGQVIGKASRPIRAGEHAHVHNIESNRGRGDLAASGG</sequence>
<keyword evidence="4" id="KW-0378">Hydrolase</keyword>
<feature type="domain" description="SAF" evidence="3">
    <location>
        <begin position="14"/>
        <end position="85"/>
    </location>
</feature>
<dbReference type="PANTHER" id="PTHR30536:SF5">
    <property type="entry name" value="ALTRONATE DEHYDRATASE"/>
    <property type="match status" value="1"/>
</dbReference>
<name>A0AA35G9D7_9FIRM</name>
<dbReference type="Proteomes" id="UP001163687">
    <property type="component" value="Chromosome"/>
</dbReference>
<dbReference type="Pfam" id="PF08666">
    <property type="entry name" value="SAF"/>
    <property type="match status" value="1"/>
</dbReference>
<dbReference type="CDD" id="cd11613">
    <property type="entry name" value="SAF_AH_GD"/>
    <property type="match status" value="1"/>
</dbReference>
<evidence type="ECO:0000313" key="5">
    <source>
        <dbReference type="Proteomes" id="UP001163687"/>
    </source>
</evidence>
<feature type="region of interest" description="Disordered" evidence="2">
    <location>
        <begin position="79"/>
        <end position="98"/>
    </location>
</feature>
<dbReference type="GO" id="GO:0016829">
    <property type="term" value="F:lyase activity"/>
    <property type="evidence" value="ECO:0007669"/>
    <property type="project" value="UniProtKB-KW"/>
</dbReference>
<keyword evidence="5" id="KW-1185">Reference proteome</keyword>
<feature type="compositionally biased region" description="Basic and acidic residues" evidence="2">
    <location>
        <begin position="79"/>
        <end position="91"/>
    </location>
</feature>
<evidence type="ECO:0000256" key="2">
    <source>
        <dbReference type="SAM" id="MobiDB-lite"/>
    </source>
</evidence>
<dbReference type="InterPro" id="IPR052172">
    <property type="entry name" value="UxaA_altronate/galactarate_dh"/>
</dbReference>
<evidence type="ECO:0000313" key="4">
    <source>
        <dbReference type="EMBL" id="BDG60184.1"/>
    </source>
</evidence>
<dbReference type="RefSeq" id="WP_264844247.1">
    <property type="nucleotide sequence ID" value="NZ_AP025628.1"/>
</dbReference>
<keyword evidence="1" id="KW-0456">Lyase</keyword>
<dbReference type="EMBL" id="AP025628">
    <property type="protein sequence ID" value="BDG60184.1"/>
    <property type="molecule type" value="Genomic_DNA"/>
</dbReference>
<dbReference type="GO" id="GO:0016787">
    <property type="term" value="F:hydrolase activity"/>
    <property type="evidence" value="ECO:0007669"/>
    <property type="project" value="UniProtKB-KW"/>
</dbReference>
<dbReference type="InterPro" id="IPR013974">
    <property type="entry name" value="SAF"/>
</dbReference>
<organism evidence="4 5">
    <name type="scientific">Caldinitratiruptor microaerophilus</name>
    <dbReference type="NCBI Taxonomy" id="671077"/>
    <lineage>
        <taxon>Bacteria</taxon>
        <taxon>Bacillati</taxon>
        <taxon>Bacillota</taxon>
        <taxon>Clostridia</taxon>
        <taxon>Eubacteriales</taxon>
        <taxon>Symbiobacteriaceae</taxon>
        <taxon>Caldinitratiruptor</taxon>
    </lineage>
</organism>
<gene>
    <name evidence="4" type="ORF">caldi_12740</name>
</gene>
<dbReference type="Gene3D" id="2.30.130.110">
    <property type="match status" value="1"/>
</dbReference>
<dbReference type="KEGG" id="cmic:caldi_12740"/>
<protein>
    <submittedName>
        <fullName evidence="4">Altronate hydrolase</fullName>
    </submittedName>
</protein>
<accession>A0AA35G9D7</accession>
<dbReference type="SMART" id="SM00858">
    <property type="entry name" value="SAF"/>
    <property type="match status" value="1"/>
</dbReference>
<dbReference type="InterPro" id="IPR044144">
    <property type="entry name" value="SAF_UxaA/GarD"/>
</dbReference>
<dbReference type="GO" id="GO:0019698">
    <property type="term" value="P:D-galacturonate catabolic process"/>
    <property type="evidence" value="ECO:0007669"/>
    <property type="project" value="TreeGrafter"/>
</dbReference>
<evidence type="ECO:0000256" key="1">
    <source>
        <dbReference type="ARBA" id="ARBA00023239"/>
    </source>
</evidence>
<dbReference type="PANTHER" id="PTHR30536">
    <property type="entry name" value="ALTRONATE/GALACTARATE DEHYDRATASE"/>
    <property type="match status" value="1"/>
</dbReference>
<proteinExistence type="predicted"/>
<evidence type="ECO:0000259" key="3">
    <source>
        <dbReference type="SMART" id="SM00858"/>
    </source>
</evidence>